<name>A0A7Y9G7H4_9ACTN</name>
<dbReference type="RefSeq" id="WP_179832779.1">
    <property type="nucleotide sequence ID" value="NZ_BMRD01000007.1"/>
</dbReference>
<feature type="compositionally biased region" description="Basic and acidic residues" evidence="1">
    <location>
        <begin position="144"/>
        <end position="154"/>
    </location>
</feature>
<feature type="compositionally biased region" description="Low complexity" evidence="1">
    <location>
        <begin position="212"/>
        <end position="238"/>
    </location>
</feature>
<feature type="compositionally biased region" description="Gly residues" evidence="1">
    <location>
        <begin position="118"/>
        <end position="131"/>
    </location>
</feature>
<dbReference type="AlphaFoldDB" id="A0A7Y9G7H4"/>
<evidence type="ECO:0000313" key="2">
    <source>
        <dbReference type="EMBL" id="NYE11404.1"/>
    </source>
</evidence>
<proteinExistence type="predicted"/>
<sequence length="503" mass="51023">MAAQNEPATGMDFWAAIGVGQEEDDGPEEQPSQDKLLVTGAPASAPADTGTAAPADTGAATGTANGSGPGSETGADQRGPQDDWASLFSAWDDSANGAAPAPGRPAAGSPSDQAVAGAGAGAGGAGAGAGGAQAQAPSAAAKPKAQERPRKQEEPADAPAEQPPETPEDAQSAEAPSAPKAGGTAEAPASAQDHRTTRSTPFRTAGHATETPAPAQAPQVEQVEQVEQAAPQVEQTPQEPEDAATPQPPPAADPAWAIAERIATTLRPRVAELWLEVLTRHTGGDPAMASRVYHVLNGTHLLGELMRDETIDEVHVHGTQVTVCGARGIRQIPGFPNLAASRRAVKTITASREKRGLVVSKVNDSVVISRRSGTVPNTNALVASGVVGGDQLARIRQALQQMQTVTVTGPAARIVIRALASLIPEGSRVFLGAYATLPAGCVTAVSPMEADYVLGVRPGAVAEEMAGAGQVGGLIANPETQFPAALRFAVTGPSAAPERLVDR</sequence>
<feature type="compositionally biased region" description="Low complexity" evidence="1">
    <location>
        <begin position="132"/>
        <end position="143"/>
    </location>
</feature>
<feature type="compositionally biased region" description="Low complexity" evidence="1">
    <location>
        <begin position="94"/>
        <end position="117"/>
    </location>
</feature>
<dbReference type="EMBL" id="JACCBT010000001">
    <property type="protein sequence ID" value="NYE11404.1"/>
    <property type="molecule type" value="Genomic_DNA"/>
</dbReference>
<feature type="region of interest" description="Disordered" evidence="1">
    <location>
        <begin position="1"/>
        <end position="253"/>
    </location>
</feature>
<keyword evidence="3" id="KW-1185">Reference proteome</keyword>
<feature type="compositionally biased region" description="Low complexity" evidence="1">
    <location>
        <begin position="39"/>
        <end position="64"/>
    </location>
</feature>
<comment type="caution">
    <text evidence="2">The sequence shown here is derived from an EMBL/GenBank/DDBJ whole genome shotgun (WGS) entry which is preliminary data.</text>
</comment>
<reference evidence="2 3" key="1">
    <citation type="submission" date="2020-07" db="EMBL/GenBank/DDBJ databases">
        <title>Sequencing the genomes of 1000 actinobacteria strains.</title>
        <authorList>
            <person name="Klenk H.-P."/>
        </authorList>
    </citation>
    <scope>NUCLEOTIDE SEQUENCE [LARGE SCALE GENOMIC DNA]</scope>
    <source>
        <strain evidence="2 3">DSM 43461</strain>
    </source>
</reference>
<organism evidence="2 3">
    <name type="scientific">Actinomadura citrea</name>
    <dbReference type="NCBI Taxonomy" id="46158"/>
    <lineage>
        <taxon>Bacteria</taxon>
        <taxon>Bacillati</taxon>
        <taxon>Actinomycetota</taxon>
        <taxon>Actinomycetes</taxon>
        <taxon>Streptosporangiales</taxon>
        <taxon>Thermomonosporaceae</taxon>
        <taxon>Actinomadura</taxon>
    </lineage>
</organism>
<accession>A0A7Y9G7H4</accession>
<dbReference type="Proteomes" id="UP000591272">
    <property type="component" value="Unassembled WGS sequence"/>
</dbReference>
<gene>
    <name evidence="2" type="ORF">BJ999_001700</name>
</gene>
<protein>
    <submittedName>
        <fullName evidence="2">Uncharacterized protein</fullName>
    </submittedName>
</protein>
<evidence type="ECO:0000313" key="3">
    <source>
        <dbReference type="Proteomes" id="UP000591272"/>
    </source>
</evidence>
<evidence type="ECO:0000256" key="1">
    <source>
        <dbReference type="SAM" id="MobiDB-lite"/>
    </source>
</evidence>